<reference evidence="2" key="1">
    <citation type="submission" date="2022-10" db="EMBL/GenBank/DDBJ databases">
        <title>Algoriphagus sp. a novel bacteria isolate from halophytes salicornia europaea.</title>
        <authorList>
            <person name="Peng Y."/>
            <person name="Jiang L."/>
            <person name="Lee J."/>
        </authorList>
    </citation>
    <scope>NUCLEOTIDE SEQUENCE</scope>
    <source>
        <strain evidence="2">TR-M5</strain>
    </source>
</reference>
<accession>A0ABY6MLA9</accession>
<keyword evidence="3" id="KW-1185">Reference proteome</keyword>
<feature type="transmembrane region" description="Helical" evidence="1">
    <location>
        <begin position="117"/>
        <end position="134"/>
    </location>
</feature>
<protein>
    <submittedName>
        <fullName evidence="2">Uncharacterized protein</fullName>
    </submittedName>
</protein>
<evidence type="ECO:0000313" key="3">
    <source>
        <dbReference type="Proteomes" id="UP001163156"/>
    </source>
</evidence>
<organism evidence="2 3">
    <name type="scientific">Algoriphagus halophytocola</name>
    <dbReference type="NCBI Taxonomy" id="2991499"/>
    <lineage>
        <taxon>Bacteria</taxon>
        <taxon>Pseudomonadati</taxon>
        <taxon>Bacteroidota</taxon>
        <taxon>Cytophagia</taxon>
        <taxon>Cytophagales</taxon>
        <taxon>Cyclobacteriaceae</taxon>
        <taxon>Algoriphagus</taxon>
    </lineage>
</organism>
<dbReference type="RefSeq" id="WP_264810003.1">
    <property type="nucleotide sequence ID" value="NZ_CP110226.1"/>
</dbReference>
<feature type="transmembrane region" description="Helical" evidence="1">
    <location>
        <begin position="77"/>
        <end position="97"/>
    </location>
</feature>
<feature type="transmembrane region" description="Helical" evidence="1">
    <location>
        <begin position="48"/>
        <end position="65"/>
    </location>
</feature>
<dbReference type="EMBL" id="CP110226">
    <property type="protein sequence ID" value="UZD23461.1"/>
    <property type="molecule type" value="Genomic_DNA"/>
</dbReference>
<keyword evidence="1" id="KW-0812">Transmembrane</keyword>
<keyword evidence="1" id="KW-0472">Membrane</keyword>
<dbReference type="Proteomes" id="UP001163156">
    <property type="component" value="Chromosome"/>
</dbReference>
<keyword evidence="1" id="KW-1133">Transmembrane helix</keyword>
<evidence type="ECO:0000256" key="1">
    <source>
        <dbReference type="SAM" id="Phobius"/>
    </source>
</evidence>
<proteinExistence type="predicted"/>
<name>A0ABY6MLA9_9BACT</name>
<gene>
    <name evidence="2" type="ORF">OM944_03000</name>
</gene>
<evidence type="ECO:0000313" key="2">
    <source>
        <dbReference type="EMBL" id="UZD23461.1"/>
    </source>
</evidence>
<sequence length="211" mass="22503">MSVEDEIDRILDFTSVGLTSLEVLLFPIEEVAEATEADLGVLKTASKVLAGVGVLSILGSVGMLYHRNAKIPLIIKWLLVPLIIVHVAVILSLFGLLGFGQGGLKKGLEFGLKYVKPIAYSLMGVAIIPLMAIFPEKLFNVKYIGKVIYYIPAGLGIPPINKQPYYAIVILVRAGGLITSLAGEIIELAAGGEKENVKELPPGQDPEVGLA</sequence>